<dbReference type="eggNOG" id="COG3410">
    <property type="taxonomic scope" value="Bacteria"/>
</dbReference>
<comment type="caution">
    <text evidence="2">The sequence shown here is derived from an EMBL/GenBank/DDBJ whole genome shotgun (WGS) entry which is preliminary data.</text>
</comment>
<dbReference type="STRING" id="1235802.C823_01793"/>
<evidence type="ECO:0000259" key="1">
    <source>
        <dbReference type="Pfam" id="PF09848"/>
    </source>
</evidence>
<dbReference type="Proteomes" id="UP000012589">
    <property type="component" value="Unassembled WGS sequence"/>
</dbReference>
<name>N2AL21_9FIRM</name>
<gene>
    <name evidence="2" type="ORF">C823_01793</name>
</gene>
<protein>
    <recommendedName>
        <fullName evidence="1">Schlafen group 3-like DNA/RNA helicase domain-containing protein</fullName>
    </recommendedName>
</protein>
<evidence type="ECO:0000313" key="3">
    <source>
        <dbReference type="Proteomes" id="UP000012589"/>
    </source>
</evidence>
<sequence>MKRFNNYDFRLFRSFTDMYEHMREKERTVGLCRLCGGYAWKWNKDTPDIPDIQIQNTSIWWNRQTSGWLRNPDTKEEMGSIYTLPGLDLNYAVVVMGPELYYKTHDKTNRIICIKNYILHPVKRRTQKAKTRQK</sequence>
<proteinExistence type="predicted"/>
<reference evidence="2 3" key="1">
    <citation type="journal article" date="2014" name="Genome Announc.">
        <title>Draft genome sequences of the altered schaedler flora, a defined bacterial community from gnotobiotic mice.</title>
        <authorList>
            <person name="Wannemuehler M.J."/>
            <person name="Overstreet A.M."/>
            <person name="Ward D.V."/>
            <person name="Phillips G.J."/>
        </authorList>
    </citation>
    <scope>NUCLEOTIDE SEQUENCE [LARGE SCALE GENOMIC DNA]</scope>
    <source>
        <strain evidence="2 3">ASF492</strain>
    </source>
</reference>
<dbReference type="EMBL" id="AQFT01000057">
    <property type="protein sequence ID" value="EMZ28766.1"/>
    <property type="molecule type" value="Genomic_DNA"/>
</dbReference>
<dbReference type="HOGENOM" id="CLU_1893052_0_0_9"/>
<dbReference type="Pfam" id="PF09848">
    <property type="entry name" value="SLFN-g3_helicase"/>
    <property type="match status" value="1"/>
</dbReference>
<keyword evidence="3" id="KW-1185">Reference proteome</keyword>
<organism evidence="2 3">
    <name type="scientific">Eubacterium plexicaudatum ASF492</name>
    <dbReference type="NCBI Taxonomy" id="1235802"/>
    <lineage>
        <taxon>Bacteria</taxon>
        <taxon>Bacillati</taxon>
        <taxon>Bacillota</taxon>
        <taxon>Clostridia</taxon>
        <taxon>Eubacteriales</taxon>
        <taxon>Eubacteriaceae</taxon>
        <taxon>Eubacterium</taxon>
    </lineage>
</organism>
<evidence type="ECO:0000313" key="2">
    <source>
        <dbReference type="EMBL" id="EMZ28766.1"/>
    </source>
</evidence>
<dbReference type="PATRIC" id="fig|1235802.3.peg.1898"/>
<dbReference type="InterPro" id="IPR018647">
    <property type="entry name" value="SLFN_3-like_DNA/RNA_helicase"/>
</dbReference>
<dbReference type="AlphaFoldDB" id="N2AL21"/>
<feature type="domain" description="Schlafen group 3-like DNA/RNA helicase" evidence="1">
    <location>
        <begin position="5"/>
        <end position="115"/>
    </location>
</feature>
<dbReference type="OrthoDB" id="3193269at2"/>
<accession>N2AL21</accession>